<dbReference type="GO" id="GO:0016780">
    <property type="term" value="F:phosphotransferase activity, for other substituted phosphate groups"/>
    <property type="evidence" value="ECO:0007669"/>
    <property type="project" value="InterPro"/>
</dbReference>
<dbReference type="EMBL" id="JAAGAB010000001">
    <property type="protein sequence ID" value="NDU99705.1"/>
    <property type="molecule type" value="Genomic_DNA"/>
</dbReference>
<name>A0A6B2K059_9RHOB</name>
<dbReference type="Gene3D" id="1.20.120.1760">
    <property type="match status" value="1"/>
</dbReference>
<evidence type="ECO:0000256" key="3">
    <source>
        <dbReference type="SAM" id="Phobius"/>
    </source>
</evidence>
<dbReference type="AlphaFoldDB" id="A0A6B2K059"/>
<dbReference type="InterPro" id="IPR043130">
    <property type="entry name" value="CDP-OH_PTrfase_TM_dom"/>
</dbReference>
<reference evidence="4 5" key="1">
    <citation type="submission" date="2020-02" db="EMBL/GenBank/DDBJ databases">
        <title>Pseudoroseicyclus tamarix, sp. nov., isolated from offshore sediment of a Tamarix chinensis forest.</title>
        <authorList>
            <person name="Gai Y."/>
        </authorList>
    </citation>
    <scope>NUCLEOTIDE SEQUENCE [LARGE SCALE GENOMIC DNA]</scope>
    <source>
        <strain evidence="4 5">CLL3-39</strain>
    </source>
</reference>
<keyword evidence="1 2" id="KW-0808">Transferase</keyword>
<protein>
    <submittedName>
        <fullName evidence="4">CDP-alcohol phosphatidyltransferase family protein</fullName>
    </submittedName>
</protein>
<keyword evidence="5" id="KW-1185">Reference proteome</keyword>
<comment type="similarity">
    <text evidence="2">Belongs to the CDP-alcohol phosphatidyltransferase class-I family.</text>
</comment>
<feature type="transmembrane region" description="Helical" evidence="3">
    <location>
        <begin position="80"/>
        <end position="103"/>
    </location>
</feature>
<evidence type="ECO:0000313" key="5">
    <source>
        <dbReference type="Proteomes" id="UP000474757"/>
    </source>
</evidence>
<evidence type="ECO:0000256" key="1">
    <source>
        <dbReference type="ARBA" id="ARBA00022679"/>
    </source>
</evidence>
<dbReference type="RefSeq" id="WP_163889413.1">
    <property type="nucleotide sequence ID" value="NZ_JAAFYS010000001.1"/>
</dbReference>
<gene>
    <name evidence="4" type="ORF">GZA08_01795</name>
</gene>
<evidence type="ECO:0000256" key="2">
    <source>
        <dbReference type="RuleBase" id="RU003750"/>
    </source>
</evidence>
<dbReference type="InterPro" id="IPR048254">
    <property type="entry name" value="CDP_ALCOHOL_P_TRANSF_CS"/>
</dbReference>
<sequence>MFDASLRRLIDPPLNRAGRRFARAGWSADAMTAAGLALGLLCAALIALGLEALALLPFALRCLADGLDGAIARAGRKTDFGGYFDISADFLFYGAVPLAFVLAEPVERGVAGAFLLASFYFNGATFLGFAVLAERRGMETSAQGEKTLYYSNGLLEGGETLVFFALLMLLPDAFSPLAWLFGAACFLTGTLRLIAARRLFRG</sequence>
<keyword evidence="3" id="KW-0812">Transmembrane</keyword>
<evidence type="ECO:0000313" key="4">
    <source>
        <dbReference type="EMBL" id="NDU99705.1"/>
    </source>
</evidence>
<dbReference type="InterPro" id="IPR000462">
    <property type="entry name" value="CDP-OH_P_trans"/>
</dbReference>
<proteinExistence type="inferred from homology"/>
<feature type="transmembrane region" description="Helical" evidence="3">
    <location>
        <begin position="36"/>
        <end position="60"/>
    </location>
</feature>
<comment type="caution">
    <text evidence="4">The sequence shown here is derived from an EMBL/GenBank/DDBJ whole genome shotgun (WGS) entry which is preliminary data.</text>
</comment>
<accession>A0A6B2K059</accession>
<dbReference type="Proteomes" id="UP000474757">
    <property type="component" value="Unassembled WGS sequence"/>
</dbReference>
<dbReference type="PROSITE" id="PS00379">
    <property type="entry name" value="CDP_ALCOHOL_P_TRANSF"/>
    <property type="match status" value="1"/>
</dbReference>
<keyword evidence="3" id="KW-1133">Transmembrane helix</keyword>
<dbReference type="GO" id="GO:0016020">
    <property type="term" value="C:membrane"/>
    <property type="evidence" value="ECO:0007669"/>
    <property type="project" value="InterPro"/>
</dbReference>
<keyword evidence="3" id="KW-0472">Membrane</keyword>
<dbReference type="GO" id="GO:0008654">
    <property type="term" value="P:phospholipid biosynthetic process"/>
    <property type="evidence" value="ECO:0007669"/>
    <property type="project" value="InterPro"/>
</dbReference>
<dbReference type="Pfam" id="PF01066">
    <property type="entry name" value="CDP-OH_P_transf"/>
    <property type="match status" value="1"/>
</dbReference>
<feature type="transmembrane region" description="Helical" evidence="3">
    <location>
        <begin position="177"/>
        <end position="195"/>
    </location>
</feature>
<feature type="transmembrane region" description="Helical" evidence="3">
    <location>
        <begin position="153"/>
        <end position="171"/>
    </location>
</feature>
<organism evidence="4 5">
    <name type="scientific">Pseudoroseicyclus tamaricis</name>
    <dbReference type="NCBI Taxonomy" id="2705421"/>
    <lineage>
        <taxon>Bacteria</taxon>
        <taxon>Pseudomonadati</taxon>
        <taxon>Pseudomonadota</taxon>
        <taxon>Alphaproteobacteria</taxon>
        <taxon>Rhodobacterales</taxon>
        <taxon>Paracoccaceae</taxon>
        <taxon>Pseudoroseicyclus</taxon>
    </lineage>
</organism>
<feature type="transmembrane region" description="Helical" evidence="3">
    <location>
        <begin position="109"/>
        <end position="132"/>
    </location>
</feature>